<dbReference type="PANTHER" id="PTHR43695">
    <property type="entry name" value="PUTATIVE (AFU_ORTHOLOGUE AFUA_2G17250)-RELATED"/>
    <property type="match status" value="1"/>
</dbReference>
<name>H7EKT8_9SPIR</name>
<dbReference type="eggNOG" id="COG2755">
    <property type="taxonomic scope" value="Bacteria"/>
</dbReference>
<dbReference type="InterPro" id="IPR037459">
    <property type="entry name" value="RhgT-like"/>
</dbReference>
<dbReference type="Proteomes" id="UP000003571">
    <property type="component" value="Unassembled WGS sequence"/>
</dbReference>
<evidence type="ECO:0000256" key="1">
    <source>
        <dbReference type="ARBA" id="ARBA00008668"/>
    </source>
</evidence>
<dbReference type="EMBL" id="AGRW01000046">
    <property type="protein sequence ID" value="EIC01846.1"/>
    <property type="molecule type" value="Genomic_DNA"/>
</dbReference>
<keyword evidence="2" id="KW-0378">Hydrolase</keyword>
<sequence>MRILCLGDSIMQYNDGTTYPNTGWVQELGRFLPVGTEILNFARNGRSSKSFIAEGRFEKVLAAAREGDFALIGFAHNDEKSGDASRYSSPAPDGEFRRNLEYFVVNLWAKKCLPILLTPVARRKFLSPDGDGICRVENTHGDYPEAIRETAAKLGVPCIDLTRLTGELLEDSGVEKSKMFYMNFPAGLYVNYPDGKEDNSHLRPDGAFAVSRIAAMEMANFGNAFEEYGPLSDSIVGKKAKDAGGDVEIDDEYVVFQK</sequence>
<proteinExistence type="inferred from homology"/>
<dbReference type="RefSeq" id="WP_002704339.1">
    <property type="nucleotide sequence ID" value="NZ_AGRW01000046.1"/>
</dbReference>
<dbReference type="AlphaFoldDB" id="H7EKT8"/>
<dbReference type="PANTHER" id="PTHR43695:SF1">
    <property type="entry name" value="RHAMNOGALACTURONAN ACETYLESTERASE"/>
    <property type="match status" value="1"/>
</dbReference>
<evidence type="ECO:0000256" key="2">
    <source>
        <dbReference type="ARBA" id="ARBA00022801"/>
    </source>
</evidence>
<comment type="caution">
    <text evidence="4">The sequence shown here is derived from an EMBL/GenBank/DDBJ whole genome shotgun (WGS) entry which is preliminary data.</text>
</comment>
<gene>
    <name evidence="4" type="ORF">TresaDRAFT_1988</name>
</gene>
<reference evidence="4 5" key="1">
    <citation type="submission" date="2011-09" db="EMBL/GenBank/DDBJ databases">
        <title>The draft genome of Treponema saccharophilum DSM 2985.</title>
        <authorList>
            <consortium name="US DOE Joint Genome Institute (JGI-PGF)"/>
            <person name="Lucas S."/>
            <person name="Copeland A."/>
            <person name="Lapidus A."/>
            <person name="Glavina del Rio T."/>
            <person name="Dalin E."/>
            <person name="Tice H."/>
            <person name="Bruce D."/>
            <person name="Goodwin L."/>
            <person name="Pitluck S."/>
            <person name="Peters L."/>
            <person name="Kyrpides N."/>
            <person name="Mavromatis K."/>
            <person name="Ivanova N."/>
            <person name="Markowitz V."/>
            <person name="Cheng J.-F."/>
            <person name="Hugenholtz P."/>
            <person name="Woyke T."/>
            <person name="Wu D."/>
            <person name="Gronow S."/>
            <person name="Wellnitz S."/>
            <person name="Brambilla E."/>
            <person name="Klenk H.-P."/>
            <person name="Eisen J.A."/>
        </authorList>
    </citation>
    <scope>NUCLEOTIDE SEQUENCE [LARGE SCALE GENOMIC DNA]</scope>
    <source>
        <strain evidence="4 5">DSM 2985</strain>
    </source>
</reference>
<dbReference type="Gene3D" id="3.40.50.1110">
    <property type="entry name" value="SGNH hydrolase"/>
    <property type="match status" value="1"/>
</dbReference>
<dbReference type="InterPro" id="IPR036514">
    <property type="entry name" value="SGNH_hydro_sf"/>
</dbReference>
<dbReference type="OrthoDB" id="9807041at2"/>
<dbReference type="InterPro" id="IPR013830">
    <property type="entry name" value="SGNH_hydro"/>
</dbReference>
<dbReference type="PATRIC" id="fig|907348.3.peg.1517"/>
<feature type="domain" description="SGNH hydrolase-type esterase" evidence="3">
    <location>
        <begin position="5"/>
        <end position="170"/>
    </location>
</feature>
<accession>H7EKT8</accession>
<dbReference type="SUPFAM" id="SSF52266">
    <property type="entry name" value="SGNH hydrolase"/>
    <property type="match status" value="1"/>
</dbReference>
<dbReference type="GO" id="GO:0016788">
    <property type="term" value="F:hydrolase activity, acting on ester bonds"/>
    <property type="evidence" value="ECO:0007669"/>
    <property type="project" value="UniProtKB-ARBA"/>
</dbReference>
<dbReference type="STRING" id="907348.TresaDRAFT_1988"/>
<evidence type="ECO:0000259" key="3">
    <source>
        <dbReference type="Pfam" id="PF13472"/>
    </source>
</evidence>
<keyword evidence="5" id="KW-1185">Reference proteome</keyword>
<evidence type="ECO:0000313" key="5">
    <source>
        <dbReference type="Proteomes" id="UP000003571"/>
    </source>
</evidence>
<dbReference type="CDD" id="cd01821">
    <property type="entry name" value="Rhamnogalacturan_acetylesterase_like"/>
    <property type="match status" value="1"/>
</dbReference>
<organism evidence="4 5">
    <name type="scientific">Treponema saccharophilum DSM 2985</name>
    <dbReference type="NCBI Taxonomy" id="907348"/>
    <lineage>
        <taxon>Bacteria</taxon>
        <taxon>Pseudomonadati</taxon>
        <taxon>Spirochaetota</taxon>
        <taxon>Spirochaetia</taxon>
        <taxon>Spirochaetales</taxon>
        <taxon>Treponemataceae</taxon>
        <taxon>Treponema</taxon>
    </lineage>
</organism>
<protein>
    <submittedName>
        <fullName evidence="4">GDSL family lipase</fullName>
    </submittedName>
</protein>
<evidence type="ECO:0000313" key="4">
    <source>
        <dbReference type="EMBL" id="EIC01846.1"/>
    </source>
</evidence>
<dbReference type="Pfam" id="PF13472">
    <property type="entry name" value="Lipase_GDSL_2"/>
    <property type="match status" value="1"/>
</dbReference>
<comment type="similarity">
    <text evidence="1">Belongs to the 'GDSL' lipolytic enzyme family.</text>
</comment>